<protein>
    <recommendedName>
        <fullName evidence="4">DUF4369 domain-containing protein</fullName>
    </recommendedName>
</protein>
<dbReference type="RefSeq" id="WP_136836849.1">
    <property type="nucleotide sequence ID" value="NZ_SWBQ01000004.1"/>
</dbReference>
<name>A0A4U1CET7_9SPHI</name>
<gene>
    <name evidence="2" type="ORF">FA047_14775</name>
</gene>
<reference evidence="2 3" key="1">
    <citation type="submission" date="2019-04" db="EMBL/GenBank/DDBJ databases">
        <title>Pedobacter sp. RP-3-15 sp. nov., isolated from Arctic soil.</title>
        <authorList>
            <person name="Dahal R.H."/>
            <person name="Kim D.-U."/>
        </authorList>
    </citation>
    <scope>NUCLEOTIDE SEQUENCE [LARGE SCALE GENOMIC DNA]</scope>
    <source>
        <strain evidence="2 3">RP-3-15</strain>
    </source>
</reference>
<dbReference type="EMBL" id="SWBQ01000004">
    <property type="protein sequence ID" value="TKC05030.1"/>
    <property type="molecule type" value="Genomic_DNA"/>
</dbReference>
<keyword evidence="1" id="KW-0732">Signal</keyword>
<dbReference type="OrthoDB" id="760148at2"/>
<evidence type="ECO:0000256" key="1">
    <source>
        <dbReference type="SAM" id="SignalP"/>
    </source>
</evidence>
<feature type="chain" id="PRO_5020395329" description="DUF4369 domain-containing protein" evidence="1">
    <location>
        <begin position="23"/>
        <end position="228"/>
    </location>
</feature>
<dbReference type="AlphaFoldDB" id="A0A4U1CET7"/>
<accession>A0A4U1CET7</accession>
<evidence type="ECO:0000313" key="3">
    <source>
        <dbReference type="Proteomes" id="UP000307244"/>
    </source>
</evidence>
<organism evidence="2 3">
    <name type="scientific">Pedobacter frigoris</name>
    <dbReference type="NCBI Taxonomy" id="2571272"/>
    <lineage>
        <taxon>Bacteria</taxon>
        <taxon>Pseudomonadati</taxon>
        <taxon>Bacteroidota</taxon>
        <taxon>Sphingobacteriia</taxon>
        <taxon>Sphingobacteriales</taxon>
        <taxon>Sphingobacteriaceae</taxon>
        <taxon>Pedobacter</taxon>
    </lineage>
</organism>
<proteinExistence type="predicted"/>
<feature type="signal peptide" evidence="1">
    <location>
        <begin position="1"/>
        <end position="22"/>
    </location>
</feature>
<evidence type="ECO:0008006" key="4">
    <source>
        <dbReference type="Google" id="ProtNLM"/>
    </source>
</evidence>
<sequence>MKSTKTLLILFVLTLSCIWANAQDVVMISPGNFVRGTIKGTNFSSVILKNDDESLAQYNAKDIKEFVWNGETYVSKPIVVKKKMEYRFFKLVEQGVVNLYAIGGNTTAEEPQVKRAKVRPNISIGGRTGGFGGVGGGITFGGGRRSSEETQGRTVLPVAYFLEKPGTGPIQELPVEGAATAAKTQLIKTVLLQKLNNDEDLAERINATEAFDAKLLRAFVAAYNSMRK</sequence>
<evidence type="ECO:0000313" key="2">
    <source>
        <dbReference type="EMBL" id="TKC05030.1"/>
    </source>
</evidence>
<keyword evidence="3" id="KW-1185">Reference proteome</keyword>
<dbReference type="PROSITE" id="PS51257">
    <property type="entry name" value="PROKAR_LIPOPROTEIN"/>
    <property type="match status" value="1"/>
</dbReference>
<dbReference type="Proteomes" id="UP000307244">
    <property type="component" value="Unassembled WGS sequence"/>
</dbReference>
<comment type="caution">
    <text evidence="2">The sequence shown here is derived from an EMBL/GenBank/DDBJ whole genome shotgun (WGS) entry which is preliminary data.</text>
</comment>